<dbReference type="InterPro" id="IPR035914">
    <property type="entry name" value="Sperma_CUB_dom_sf"/>
</dbReference>
<comment type="caution">
    <text evidence="8">The sequence shown here is derived from an EMBL/GenBank/DDBJ whole genome shotgun (WGS) entry which is preliminary data.</text>
</comment>
<dbReference type="CDD" id="cd00057">
    <property type="entry name" value="FA58C"/>
    <property type="match status" value="13"/>
</dbReference>
<organism evidence="8 9">
    <name type="scientific">Pocillopora meandrina</name>
    <dbReference type="NCBI Taxonomy" id="46732"/>
    <lineage>
        <taxon>Eukaryota</taxon>
        <taxon>Metazoa</taxon>
        <taxon>Cnidaria</taxon>
        <taxon>Anthozoa</taxon>
        <taxon>Hexacorallia</taxon>
        <taxon>Scleractinia</taxon>
        <taxon>Astrocoeniina</taxon>
        <taxon>Pocilloporidae</taxon>
        <taxon>Pocillopora</taxon>
    </lineage>
</organism>
<feature type="domain" description="F5/8 type C" evidence="7">
    <location>
        <begin position="2175"/>
        <end position="2327"/>
    </location>
</feature>
<dbReference type="SUPFAM" id="SSF49854">
    <property type="entry name" value="Spermadhesin, CUB domain"/>
    <property type="match status" value="1"/>
</dbReference>
<dbReference type="PROSITE" id="PS01286">
    <property type="entry name" value="FA58C_2"/>
    <property type="match status" value="13"/>
</dbReference>
<gene>
    <name evidence="8" type="ORF">PMEA_00029275</name>
</gene>
<keyword evidence="4" id="KW-1133">Transmembrane helix</keyword>
<feature type="domain" description="F5/8 type C" evidence="7">
    <location>
        <begin position="1864"/>
        <end position="2017"/>
    </location>
</feature>
<dbReference type="SMART" id="SM00231">
    <property type="entry name" value="FA58C"/>
    <property type="match status" value="13"/>
</dbReference>
<dbReference type="FunFam" id="2.60.120.290:FF:000005">
    <property type="entry name" value="Procollagen C-endopeptidase enhancer 1"/>
    <property type="match status" value="1"/>
</dbReference>
<feature type="signal peptide" evidence="5">
    <location>
        <begin position="1"/>
        <end position="30"/>
    </location>
</feature>
<feature type="domain" description="F5/8 type C" evidence="7">
    <location>
        <begin position="1709"/>
        <end position="1861"/>
    </location>
</feature>
<evidence type="ECO:0000313" key="9">
    <source>
        <dbReference type="Proteomes" id="UP001159428"/>
    </source>
</evidence>
<feature type="domain" description="F5/8 type C" evidence="7">
    <location>
        <begin position="471"/>
        <end position="619"/>
    </location>
</feature>
<dbReference type="Gene3D" id="2.60.120.290">
    <property type="entry name" value="Spermadhesin, CUB domain"/>
    <property type="match status" value="1"/>
</dbReference>
<feature type="domain" description="F5/8 type C" evidence="7">
    <location>
        <begin position="2020"/>
        <end position="2172"/>
    </location>
</feature>
<evidence type="ECO:0000256" key="4">
    <source>
        <dbReference type="SAM" id="Phobius"/>
    </source>
</evidence>
<dbReference type="Proteomes" id="UP001159428">
    <property type="component" value="Unassembled WGS sequence"/>
</dbReference>
<dbReference type="PROSITE" id="PS50022">
    <property type="entry name" value="FA58C_3"/>
    <property type="match status" value="13"/>
</dbReference>
<feature type="disulfide bond" evidence="2">
    <location>
        <begin position="199"/>
        <end position="226"/>
    </location>
</feature>
<dbReference type="PROSITE" id="PS01180">
    <property type="entry name" value="CUB"/>
    <property type="match status" value="1"/>
</dbReference>
<evidence type="ECO:0000256" key="3">
    <source>
        <dbReference type="SAM" id="MobiDB-lite"/>
    </source>
</evidence>
<evidence type="ECO:0000256" key="5">
    <source>
        <dbReference type="SAM" id="SignalP"/>
    </source>
</evidence>
<dbReference type="PANTHER" id="PTHR24543">
    <property type="entry name" value="MULTICOPPER OXIDASE-RELATED"/>
    <property type="match status" value="1"/>
</dbReference>
<dbReference type="PROSITE" id="PS52031">
    <property type="entry name" value="GG_LECTIN"/>
    <property type="match status" value="1"/>
</dbReference>
<dbReference type="InterPro" id="IPR039477">
    <property type="entry name" value="ILEI/PANDER_dom"/>
</dbReference>
<feature type="chain" id="PRO_5043650642" evidence="5">
    <location>
        <begin position="31"/>
        <end position="2468"/>
    </location>
</feature>
<feature type="domain" description="F5/8 type C" evidence="7">
    <location>
        <begin position="1089"/>
        <end position="1241"/>
    </location>
</feature>
<feature type="domain" description="F5/8 type C" evidence="7">
    <location>
        <begin position="1399"/>
        <end position="1551"/>
    </location>
</feature>
<sequence length="2468" mass="277058">MSGNIFNEEFRMSMWTTLALITLLNSFSSSASVTAPAVDVYIRSEIYHSWSKTPSTYGIAYIKVNGEDYSRHSRGHNVVVVDGATGVILDSKVFDTYGNTFAGNNLRDYLNNIKGNKIVLVGVQEGSKYASSAVSAFKRLGARNSVLGSRWYSFAFAGYAGIGQPAGMTQQKIPQGKTRLFGPSQITLKIPLSSRGYKCQNQTLQGQKAVIYSPNYPEMYPDGQYCMWRIMVKASFQVALMFTRFSLQPENNTDAVYVYDGNDQTGKVLGVFYGGQPPPRNGIYSTSNSLLVIFRSDKNGSFYGFQASYSAVKCSGALGMEGGAISDAQITASSRMNNNSTPRQARLNFIERGIKQGGWSSLKSDRNQWLQVDLGSHTTVSGVATQGRNSTKWRQWIKTFTLQFSFGGVIFQSYKEPGKMSAKVLHANQDSDTVVYNKLISPITARYIRLLPVKWYSHISLRMELYGCRGCSSPLGMESQVISDAQITASTQWNIYNSAKYARLNLGGWVAGAVDSRQWLQVDLGTYTSVTSVATQGVNLKSREKCWTASYNLQYSDDGITFHFYKGLGETLPKVLSGNQNFHSVVSNKLRQPITARYIRFKPLSWNYRIGMRTEIYGCPECTIPLGMESRWISDAQITASSQLDGKHSAVQGRLHFQTVGNNAGGWSALTSDANQWLQVDFGSYTHVTEVATQGANEVDEWVTRYKLQYSDNGVMYKFYQKTGDTSVTEFKGNQDSNEVVYNTLRPSLKARYVRIIPTQWNKHISMRIELFGCTACIAPAGMESRLISDGQISASSQLDDNHAPQRARLNTKLSGIKQGGWRPLSNDPNQWLQVDLGSYTRVTRVATQGRDGYEQWVTSFQLQYSIDEITFKSYMEIGGGNPKIFPGNGDSETAVFNILKPPITARYIRISPKAWYKNIAMRIEIYGCTVCSTPLGMESGAIKDAQLTASTQWDANHAPSRARLNWKLTGAKIGAWSTRVLDLKQWLQVDLGSYTIVTGVATQGRNAPRFQQWVTKYRLQYSIDGVNFHFYVEKGDNSFKVFSGNQNRDSIVYHKLARQITARYIRFIPVEWRNHISMRVEIYGCAGCFEPLGMEDGTITDVQVSSSSRLDDSHSPSQARLNFKEVENKAGGWSAQPNDENPWLQVDLGSYTRVTRVATQGLNATDEWVTKYKLQFSDDGKNFQNYKQQGDNEWTELNGNKGSDTIVYNNLNPPTTARFIRFIPISWHNNISMRTEIFGCPACMTALGMESQTIEDAQISASSQLDGNHSAIQGRLHLTRNGQKQGGWTTLTDDRNQWLQVDLNTFARVTVIATQGRNGFKEWVTKYKLQYSDDGVTFTFYKESDSSSEKVFDGNRDSDTVVYNKLTSPITARYIRLIPMTWNSHISMRMELYGCPGCMSPYGMENRKISDSQIKSSTQLDENHSAKHSRLHSKANRENGGSWSALKNDVNQWLQVDLGSYIRVTGIATQGGNGCDDWVTKFRLQYGENEDIFHFFEDPGHFAAQVFDGNTDSDTVVYNTLTPPIITRYIRFKPAEWHNRISMRIEIYGCPGCVNPLGMAFGSISDTQITASSQLDDNHSASQARLHFQADGDKVGGWSALTNDQNQWLQVDFGSYTKVTRLATQGMNGYDQWVTRYMLQYSDDGITFHLYREARSSPAKVFNGNQDQNTVVYNILSPPITTRYIRLKPLNWNDRISMRMEIYGCPGCAAPLGMDSGAITDAQISVSSQWDGNHGARQGRLHYKKLPGTSGSWSSRANDLNQWFQVDLGQYTTVTGIATQGRQRYDQYVTAYKLQYSDDGVTFQFYKASPLEAEKVFRGNSDRETVIYHEIRKPIRARYIRIRPVSWYRHISMRAEIYGCPGCVSPLGMESKSISDAQIYASSQLNDDRAPSQARLHIQAATDSKNRGWSARKNDLYQWLQVDLGSEAIVTRVATQGIDGLDEWVTKYRIQFSYSGINFRFYKKAEHSSAQVFDGNEDSSTVVVKRLSEPIRARFVRLLPIEWHKHISMRIEIYGCPDCITPLGMESGHIADSKITTSSILDDKSLASQARLNYKADGGFGGGWSSLANDANQWLQVDLGTYTRVTRLATQGRNGHDQWVTKYRVEYGEDGQSFQVYKPSNASVARVFTGNQNSEAVVHSSLSPPITTRFIRLIPVEWHNHISMRIEIYGCPGCAAVLGVENKEISDANLKVSSQMDEDHGAKEARLNSKADGNKRGGWSAMSNNFNQWLQVDIGDNSRVTGVATQGMNGNDQWVSRYRIQYSSDGVTFEFYNVTEDSSAKVFYGNQNSDTVVKNVLIPPITARYIRLIPVAWHNHISMRMEIYGCSVFTGSPTVPPSEMTTEDYTDKEGGILGEQQGNRKTEGVNVLAVVLPLVIILIAVVALGVFFYWKRRGQKNVDSNTVAFQTGTNELNYAVNKIYDDRFLKIKVKKNPLRILIIFPNNNLSHAKVNELGSRFLNVQISSLKR</sequence>
<dbReference type="Gene3D" id="2.60.120.260">
    <property type="entry name" value="Galactose-binding domain-like"/>
    <property type="match status" value="13"/>
</dbReference>
<keyword evidence="9" id="KW-1185">Reference proteome</keyword>
<keyword evidence="4" id="KW-0472">Membrane</keyword>
<proteinExistence type="predicted"/>
<comment type="caution">
    <text evidence="2">Lacks conserved residue(s) required for the propagation of feature annotation.</text>
</comment>
<feature type="domain" description="F5/8 type C" evidence="7">
    <location>
        <begin position="622"/>
        <end position="774"/>
    </location>
</feature>
<dbReference type="Pfam" id="PF15711">
    <property type="entry name" value="ILEI"/>
    <property type="match status" value="1"/>
</dbReference>
<dbReference type="SUPFAM" id="SSF49785">
    <property type="entry name" value="Galactose-binding domain-like"/>
    <property type="match status" value="13"/>
</dbReference>
<evidence type="ECO:0000256" key="2">
    <source>
        <dbReference type="PROSITE-ProRule" id="PRU00059"/>
    </source>
</evidence>
<dbReference type="InterPro" id="IPR000859">
    <property type="entry name" value="CUB_dom"/>
</dbReference>
<keyword evidence="1 2" id="KW-1015">Disulfide bond</keyword>
<dbReference type="SMART" id="SM00042">
    <property type="entry name" value="CUB"/>
    <property type="match status" value="1"/>
</dbReference>
<evidence type="ECO:0000259" key="6">
    <source>
        <dbReference type="PROSITE" id="PS01180"/>
    </source>
</evidence>
<dbReference type="PANTHER" id="PTHR24543:SF325">
    <property type="entry name" value="F5_8 TYPE C DOMAIN-CONTAINING PROTEIN"/>
    <property type="match status" value="1"/>
</dbReference>
<keyword evidence="4" id="KW-0812">Transmembrane</keyword>
<feature type="domain" description="F5/8 type C" evidence="7">
    <location>
        <begin position="314"/>
        <end position="468"/>
    </location>
</feature>
<feature type="domain" description="F5/8 type C" evidence="7">
    <location>
        <begin position="1244"/>
        <end position="1396"/>
    </location>
</feature>
<dbReference type="InterPro" id="IPR008979">
    <property type="entry name" value="Galactose-bd-like_sf"/>
</dbReference>
<evidence type="ECO:0000256" key="1">
    <source>
        <dbReference type="ARBA" id="ARBA00023157"/>
    </source>
</evidence>
<feature type="domain" description="F5/8 type C" evidence="7">
    <location>
        <begin position="932"/>
        <end position="1086"/>
    </location>
</feature>
<name>A0AAU9W3D8_9CNID</name>
<dbReference type="EMBL" id="CALNXJ010000006">
    <property type="protein sequence ID" value="CAH3041573.1"/>
    <property type="molecule type" value="Genomic_DNA"/>
</dbReference>
<feature type="region of interest" description="Disordered" evidence="3">
    <location>
        <begin position="1416"/>
        <end position="1439"/>
    </location>
</feature>
<dbReference type="FunFam" id="2.60.120.260:FF:000002">
    <property type="entry name" value="Coagulation factor VIII"/>
    <property type="match status" value="2"/>
</dbReference>
<protein>
    <submittedName>
        <fullName evidence="8">Uncharacterized protein</fullName>
    </submittedName>
</protein>
<reference evidence="8 9" key="1">
    <citation type="submission" date="2022-05" db="EMBL/GenBank/DDBJ databases">
        <authorList>
            <consortium name="Genoscope - CEA"/>
            <person name="William W."/>
        </authorList>
    </citation>
    <scope>NUCLEOTIDE SEQUENCE [LARGE SCALE GENOMIC DNA]</scope>
</reference>
<accession>A0AAU9W3D8</accession>
<evidence type="ECO:0000313" key="8">
    <source>
        <dbReference type="EMBL" id="CAH3041573.1"/>
    </source>
</evidence>
<feature type="domain" description="F5/8 type C" evidence="7">
    <location>
        <begin position="1554"/>
        <end position="1706"/>
    </location>
</feature>
<dbReference type="CDD" id="cd00041">
    <property type="entry name" value="CUB"/>
    <property type="match status" value="1"/>
</dbReference>
<dbReference type="Pfam" id="PF00431">
    <property type="entry name" value="CUB"/>
    <property type="match status" value="1"/>
</dbReference>
<evidence type="ECO:0000259" key="7">
    <source>
        <dbReference type="PROSITE" id="PS50022"/>
    </source>
</evidence>
<feature type="domain" description="F5/8 type C" evidence="7">
    <location>
        <begin position="777"/>
        <end position="929"/>
    </location>
</feature>
<dbReference type="PROSITE" id="PS01285">
    <property type="entry name" value="FA58C_1"/>
    <property type="match status" value="10"/>
</dbReference>
<keyword evidence="5" id="KW-0732">Signal</keyword>
<feature type="transmembrane region" description="Helical" evidence="4">
    <location>
        <begin position="2368"/>
        <end position="2391"/>
    </location>
</feature>
<feature type="domain" description="CUB" evidence="6">
    <location>
        <begin position="199"/>
        <end position="312"/>
    </location>
</feature>
<dbReference type="InterPro" id="IPR000421">
    <property type="entry name" value="FA58C"/>
</dbReference>
<dbReference type="FunFam" id="2.60.120.260:FF:000016">
    <property type="entry name" value="Contactin-associated protein-like 4 isoform 1"/>
    <property type="match status" value="11"/>
</dbReference>
<dbReference type="Pfam" id="PF00754">
    <property type="entry name" value="F5_F8_type_C"/>
    <property type="match status" value="13"/>
</dbReference>